<feature type="region of interest" description="Disordered" evidence="13">
    <location>
        <begin position="1296"/>
        <end position="1315"/>
    </location>
</feature>
<organism evidence="16 17">
    <name type="scientific">Absidia repens</name>
    <dbReference type="NCBI Taxonomy" id="90262"/>
    <lineage>
        <taxon>Eukaryota</taxon>
        <taxon>Fungi</taxon>
        <taxon>Fungi incertae sedis</taxon>
        <taxon>Mucoromycota</taxon>
        <taxon>Mucoromycotina</taxon>
        <taxon>Mucoromycetes</taxon>
        <taxon>Mucorales</taxon>
        <taxon>Cunninghamellaceae</taxon>
        <taxon>Absidia</taxon>
    </lineage>
</organism>
<feature type="region of interest" description="Disordered" evidence="13">
    <location>
        <begin position="1762"/>
        <end position="1792"/>
    </location>
</feature>
<sequence>MEENRPTLTTFDFNTPDVELGNENILSKLYGKVKTVVSHTGGGDYDDSSGIQEDYLMENDLPRSWYHTAIHAPGTNASSSYDLSAFLQPSSSKLTLTDTSEVSSGPILTKNSLNDKFTSPSGSVENITSQQTPRNLMLCSPSDIDRAFPTTSPAPTLSATVKAPATASVIITTATAQTSASTSTASSVGDHSSSNNSSSNHDNTLHLPHPPSSNSNDHVHFSPSPTRPLSDMEDDSTSTPPLPTMSTSVGSNLTLPMTKSKSVDSDTQSIATNFSISNTNSLGKIMARLRGQKSDKEFWMPDEQCKECYKCRKQFTMFRRRHHCRFCGQIFCSKCANHIIPGKAYNQKGQVRICNFCYTEQCLDNNGDSSFVSTPATSRFIPSPSFKYDFPDDTNSDNTNDPISNDTEPYQPVIPSQNPPLAAPMMQIPTTAVKKPSNANYGNENSTTLALEIGDHDALSLLNDSRNRYHPHYHQLHHHHPTGGGGTQWPSTTPANHNGSPAPSSSGTPNGVLRTRRGSVPTGGANGGVGGETEPGGLKRFLDAGTSLLNSRSRSNTITSLGGADESKLSPRRGSNGLIRGTSSPSTSAGQQQQQQQQQGCYMDHGGGIAVTENALSPFFCRDNGGNEGEHGYGHLHYHHQDIDAVHDSSNNCDQWHRPSSALGGTWLTHSNSYSTPFRYGHSSSTTTGKQQLAPDHTSPSTGSDNESYDVQLRAKRTAELRGDITPLRKGSYSSLRRQSTSNSMGTRGRKRERRGTFLQVNTAPLGKPDGGTRENWSPNSLLYPYSAYEVNGGGGAGAGAGGTNSPIGLMDTLLPSATTSGPLTTLPVFGNNSSNSNNISEEQQLAQDIKAKLLTARHRRVSAPTSNTELSYSALGHARKLLRQLMDETNLCDLPDAMKAEWETVIMQLLIKMTGLVQPDVRAGDDMDVRHYVKIKKIPGGLPSDSFYVKGVMCSKNVAHKRMARNIAEPRILILLFSLDYSRVEMENQLLSIKPVISQERQHISKLVGRIIALRPSLLLVKSTVSRLALEILLEANIPVVHNVKYSVIEAVARCTQASVVTSVDKLQGDIFFGQCGSFEIRTFLHEWIPNRRKTLLVFGDCAPELGGTIVLRGGTEETLKTVKTVMDFMVFVVHNLKLETALLRDSFAKNRGLERCQIALNSDDKDASLAASTYGTNANSPANDLKSDGSGFGSGGNAGGDDQDSVGNGNADSNNDGRMLRSPTNGSDALHAFLKVYRDTVLSASQYVVFPPPYLLTKLKDTQDKLNELGKEAESTPHQGSLPAMLAVSPTRGTFGRHPGEGGPHGGASGAGHPSLPLASYSSSVMLGSKYELLVAKQHQLNRAWDAYLRESPDYVSPFYHQNIVVLYSNVCSETTMPCYGPQIRVFEYYRYPSDIPLGQYLMDLFADALEPCPSSMCDYPTMNHYLSYAHGDARVNVMTQHFDCPVAGMNDKLLMWSYCKVCEKATQVARVSENTWNYSFGKFLELFLYQQGVHCRADICPHEMGRHHVRYFGYMDLSVGFQYEAIDLLEVSAPPTKLFMLSQVQMDLKDAELKLLRTKINKFYQSIIERNKAFPYDLVDPRQLDECKAEVEELSDRSQGTKKKVLQILQNIYATTAKSDTLTINWVRRILYQEVAEWELEYTDLIRHYILFERELRKITASQLRKMFPADTTNAALESSTGEGDLVGNERIKLSSETTDLPLLGIALDGDDEKTVIGYTLKDVTTGPYSMNTPPSTLPQLSSSPSSFPDLADILAEYHDDDDDSSTNDETYDNGSEKSPSSHPSLLRPRIRRQLSRELNRELQLRFRVSDGKEEQLPLPIKTPGPTAAAMTPSRIPIPNINISSTSRPQLSPPIYDTLETSTLNPRLIISAGGNRIPMAPLKVPSSFELNVTTPGLRIMHNNKDSVAHRNVCGMEKWIYVPNETRICVPTPQQPNRVNQATNEPPVFMQQLHRKHRQSSHDEDQYHGGLQTQSLQHIPSMFKSQYANNDSGRRALGSIRRRTTAPSNNNKDLTPGEGFGGGTTMGRPGSRQQQGPFKSRLPRKKTYIQVYTQANDLVKEDMDDEFLVSDLDDLGDLDTTDNNENDTARKSTSSHINNNTSTSSGPARGKGKLFSTGKKTPLLLPMPRKDTGMDLQKLAEMNNSGKNPLEEPMDYFSPQAPYYGTSGTSPSPVVDKERINQSVAAALASVPQTPLSMGSMFSSTSVGSRPLSMLERLDTGPCSSGGGGSSSNNSNADVNDNQLPLASDLLSSPAATSASGNSSSKATPSLNNNNMTQKSDSNNNKNNNSADMDDQPAGKLPRNALIERSVRRAIDLEDVKHAEKSSFMKTITNFLTDNGTDNLLPLENPMNPMEHVLPDSFVVVREDEPSTIIAYTLSCDDYLKKMKEMRTSKKTTPATTGADTHSLSDDTNTIAESFDDITLDQSVTTTALPNNTTSTITNTTDNEMTKANIQETLLRESGSHMRYNFSDGTTKFFCKSFFTEQFDALRRQCGCDETYILSLASCLKWDPVGGKSGSAFLKTKDDRLLMKQMSRFELDAFLGFAPGYFQYLSKAFFTELPTVLAKIFGFYSIGYKNSSTGKSMRMDVLVMENLFYQRNVKKVFDLKGSMRNRHVQSTGKEDEVLLDENLVELIFQSPLFIRAHSKEILRSSLHNDTLFLSGRNVMDYSLLVGIDEERHELVVGIVDFIRTFTWDKKLESWVKESVFLGGGGKEPTIVSPRLYRLRFRAAMERYFLMVPDVWALARQNRLSYPTTYHHHHNEDNSP</sequence>
<dbReference type="InterPro" id="IPR027409">
    <property type="entry name" value="GroEL-like_apical_dom_sf"/>
</dbReference>
<evidence type="ECO:0000259" key="14">
    <source>
        <dbReference type="PROSITE" id="PS50178"/>
    </source>
</evidence>
<feature type="region of interest" description="Disordered" evidence="13">
    <location>
        <begin position="387"/>
        <end position="406"/>
    </location>
</feature>
<feature type="domain" description="PIPK" evidence="15">
    <location>
        <begin position="2414"/>
        <end position="2738"/>
    </location>
</feature>
<dbReference type="OrthoDB" id="158357at2759"/>
<feature type="compositionally biased region" description="Low complexity" evidence="13">
    <location>
        <begin position="396"/>
        <end position="406"/>
    </location>
</feature>
<evidence type="ECO:0000313" key="16">
    <source>
        <dbReference type="EMBL" id="ORZ19681.1"/>
    </source>
</evidence>
<dbReference type="Pfam" id="PF01504">
    <property type="entry name" value="PIP5K"/>
    <property type="match status" value="1"/>
</dbReference>
<keyword evidence="5 12" id="KW-0547">Nucleotide-binding</keyword>
<dbReference type="FunFam" id="3.30.800.10:FF:000005">
    <property type="entry name" value="1-phosphatidylinositol-3-phosphate 5-kinase (Fab1)"/>
    <property type="match status" value="1"/>
</dbReference>
<dbReference type="GO" id="GO:0000285">
    <property type="term" value="F:1-phosphatidylinositol-3-phosphate 5-kinase activity"/>
    <property type="evidence" value="ECO:0007669"/>
    <property type="project" value="UniProtKB-EC"/>
</dbReference>
<dbReference type="FunFam" id="3.50.7.10:FF:000007">
    <property type="entry name" value="1-phosphatidylinositol 3-phosphate 5-kinase isoform X1"/>
    <property type="match status" value="1"/>
</dbReference>
<evidence type="ECO:0000256" key="2">
    <source>
        <dbReference type="ARBA" id="ARBA00012009"/>
    </source>
</evidence>
<dbReference type="SMART" id="SM00064">
    <property type="entry name" value="FYVE"/>
    <property type="match status" value="1"/>
</dbReference>
<dbReference type="InterPro" id="IPR017455">
    <property type="entry name" value="Znf_FYVE-rel"/>
</dbReference>
<dbReference type="Gene3D" id="3.50.7.10">
    <property type="entry name" value="GroEL"/>
    <property type="match status" value="1"/>
</dbReference>
<dbReference type="EMBL" id="MCGE01000007">
    <property type="protein sequence ID" value="ORZ19681.1"/>
    <property type="molecule type" value="Genomic_DNA"/>
</dbReference>
<feature type="compositionally biased region" description="Low complexity" evidence="13">
    <location>
        <begin position="2246"/>
        <end position="2262"/>
    </location>
</feature>
<dbReference type="GO" id="GO:0010008">
    <property type="term" value="C:endosome membrane"/>
    <property type="evidence" value="ECO:0007669"/>
    <property type="project" value="TreeGrafter"/>
</dbReference>
<feature type="compositionally biased region" description="Polar residues" evidence="13">
    <location>
        <begin position="489"/>
        <end position="509"/>
    </location>
</feature>
<accession>A0A1X2IQA3</accession>
<evidence type="ECO:0000313" key="17">
    <source>
        <dbReference type="Proteomes" id="UP000193560"/>
    </source>
</evidence>
<dbReference type="PANTHER" id="PTHR45748">
    <property type="entry name" value="1-PHOSPHATIDYLINOSITOL 3-PHOSPHATE 5-KINASE-RELATED"/>
    <property type="match status" value="1"/>
</dbReference>
<dbReference type="EC" id="2.7.1.150" evidence="2"/>
<protein>
    <recommendedName>
        <fullName evidence="2">1-phosphatidylinositol-3-phosphate 5-kinase</fullName>
        <ecNumber evidence="2">2.7.1.150</ecNumber>
    </recommendedName>
    <alternativeName>
        <fullName evidence="10">Type III PIP kinase</fullName>
    </alternativeName>
</protein>
<dbReference type="InterPro" id="IPR013083">
    <property type="entry name" value="Znf_RING/FYVE/PHD"/>
</dbReference>
<feature type="region of interest" description="Disordered" evidence="13">
    <location>
        <begin position="680"/>
        <end position="754"/>
    </location>
</feature>
<evidence type="ECO:0000256" key="7">
    <source>
        <dbReference type="ARBA" id="ARBA00022777"/>
    </source>
</evidence>
<feature type="region of interest" description="Disordered" evidence="13">
    <location>
        <begin position="473"/>
        <end position="540"/>
    </location>
</feature>
<comment type="catalytic activity">
    <reaction evidence="1">
        <text>a 1,2-diacyl-sn-glycero-3-phospho-(1D-myo-inositol-3-phosphate) + ATP = a 1,2-diacyl-sn-glycero-3-phospho-(1D-myo-inositol-3,5-bisphosphate) + ADP + H(+)</text>
        <dbReference type="Rhea" id="RHEA:13609"/>
        <dbReference type="ChEBI" id="CHEBI:15378"/>
        <dbReference type="ChEBI" id="CHEBI:30616"/>
        <dbReference type="ChEBI" id="CHEBI:57923"/>
        <dbReference type="ChEBI" id="CHEBI:58088"/>
        <dbReference type="ChEBI" id="CHEBI:456216"/>
        <dbReference type="EC" id="2.7.1.150"/>
    </reaction>
</comment>
<evidence type="ECO:0000259" key="15">
    <source>
        <dbReference type="PROSITE" id="PS51455"/>
    </source>
</evidence>
<feature type="compositionally biased region" description="Low complexity" evidence="13">
    <location>
        <begin position="2094"/>
        <end position="2107"/>
    </location>
</feature>
<evidence type="ECO:0000256" key="5">
    <source>
        <dbReference type="ARBA" id="ARBA00022741"/>
    </source>
</evidence>
<dbReference type="PROSITE" id="PS50178">
    <property type="entry name" value="ZF_FYVE"/>
    <property type="match status" value="1"/>
</dbReference>
<dbReference type="InterPro" id="IPR002498">
    <property type="entry name" value="PInositol-4-P-4/5-kinase_core"/>
</dbReference>
<dbReference type="GO" id="GO:0046854">
    <property type="term" value="P:phosphatidylinositol phosphate biosynthetic process"/>
    <property type="evidence" value="ECO:0007669"/>
    <property type="project" value="TreeGrafter"/>
</dbReference>
<feature type="compositionally biased region" description="Low complexity" evidence="13">
    <location>
        <begin position="2282"/>
        <end position="2293"/>
    </location>
</feature>
<proteinExistence type="predicted"/>
<feature type="compositionally biased region" description="Polar residues" evidence="13">
    <location>
        <begin position="2263"/>
        <end position="2281"/>
    </location>
</feature>
<feature type="compositionally biased region" description="Gly residues" evidence="13">
    <location>
        <begin position="524"/>
        <end position="534"/>
    </location>
</feature>
<comment type="caution">
    <text evidence="16">The sequence shown here is derived from an EMBL/GenBank/DDBJ whole genome shotgun (WGS) entry which is preliminary data.</text>
</comment>
<dbReference type="Gene3D" id="3.30.810.10">
    <property type="entry name" value="2-Layer Sandwich"/>
    <property type="match status" value="1"/>
</dbReference>
<evidence type="ECO:0000256" key="9">
    <source>
        <dbReference type="ARBA" id="ARBA00022840"/>
    </source>
</evidence>
<evidence type="ECO:0000256" key="1">
    <source>
        <dbReference type="ARBA" id="ARBA00000768"/>
    </source>
</evidence>
<reference evidence="16 17" key="1">
    <citation type="submission" date="2016-07" db="EMBL/GenBank/DDBJ databases">
        <title>Pervasive Adenine N6-methylation of Active Genes in Fungi.</title>
        <authorList>
            <consortium name="DOE Joint Genome Institute"/>
            <person name="Mondo S.J."/>
            <person name="Dannebaum R.O."/>
            <person name="Kuo R.C."/>
            <person name="Labutti K."/>
            <person name="Haridas S."/>
            <person name="Kuo A."/>
            <person name="Salamov A."/>
            <person name="Ahrendt S.R."/>
            <person name="Lipzen A."/>
            <person name="Sullivan W."/>
            <person name="Andreopoulos W.B."/>
            <person name="Clum A."/>
            <person name="Lindquist E."/>
            <person name="Daum C."/>
            <person name="Ramamoorthy G.K."/>
            <person name="Gryganskyi A."/>
            <person name="Culley D."/>
            <person name="Magnuson J.K."/>
            <person name="James T.Y."/>
            <person name="O'Malley M.A."/>
            <person name="Stajich J.E."/>
            <person name="Spatafora J.W."/>
            <person name="Visel A."/>
            <person name="Grigoriev I.V."/>
        </authorList>
    </citation>
    <scope>NUCLEOTIDE SEQUENCE [LARGE SCALE GENOMIC DNA]</scope>
    <source>
        <strain evidence="16 17">NRRL 1336</strain>
    </source>
</reference>
<evidence type="ECO:0000256" key="13">
    <source>
        <dbReference type="SAM" id="MobiDB-lite"/>
    </source>
</evidence>
<feature type="compositionally biased region" description="Low complexity" evidence="13">
    <location>
        <begin position="1736"/>
        <end position="1749"/>
    </location>
</feature>
<dbReference type="SUPFAM" id="SSF52029">
    <property type="entry name" value="GroEL apical domain-like"/>
    <property type="match status" value="1"/>
</dbReference>
<feature type="region of interest" description="Disordered" evidence="13">
    <location>
        <begin position="1727"/>
        <end position="1749"/>
    </location>
</feature>
<dbReference type="CDD" id="cd15725">
    <property type="entry name" value="FYVE_PIKfyve_Fab1"/>
    <property type="match status" value="1"/>
</dbReference>
<dbReference type="InterPro" id="IPR044769">
    <property type="entry name" value="PIKfyve_PIPKc"/>
</dbReference>
<feature type="region of interest" description="Disordered" evidence="13">
    <location>
        <begin position="2075"/>
        <end position="2131"/>
    </location>
</feature>
<feature type="region of interest" description="Disordered" evidence="13">
    <location>
        <begin position="2146"/>
        <end position="2177"/>
    </location>
</feature>
<dbReference type="Gene3D" id="3.30.800.10">
    <property type="entry name" value="Phosphatidylinositol Phosphate Kinase II Beta"/>
    <property type="match status" value="1"/>
</dbReference>
<feature type="compositionally biased region" description="Acidic residues" evidence="13">
    <location>
        <begin position="2075"/>
        <end position="2087"/>
    </location>
</feature>
<keyword evidence="4" id="KW-0479">Metal-binding</keyword>
<name>A0A1X2IQA3_9FUNG</name>
<dbReference type="FunFam" id="3.30.810.10:FF:000001">
    <property type="entry name" value="1-phosphatidylinositol 3-phosphate 5-kinase FAB1"/>
    <property type="match status" value="1"/>
</dbReference>
<feature type="region of interest" description="Disordered" evidence="13">
    <location>
        <begin position="1177"/>
        <end position="1225"/>
    </location>
</feature>
<feature type="compositionally biased region" description="Polar residues" evidence="13">
    <location>
        <begin position="680"/>
        <end position="691"/>
    </location>
</feature>
<feature type="region of interest" description="Disordered" evidence="13">
    <location>
        <begin position="2217"/>
        <end position="2306"/>
    </location>
</feature>
<dbReference type="InterPro" id="IPR002423">
    <property type="entry name" value="Cpn60/GroEL/TCP-1"/>
</dbReference>
<dbReference type="STRING" id="90262.A0A1X2IQA3"/>
<feature type="compositionally biased region" description="Polar residues" evidence="13">
    <location>
        <begin position="581"/>
        <end position="590"/>
    </location>
</feature>
<dbReference type="InterPro" id="IPR011011">
    <property type="entry name" value="Znf_FYVE_PHD"/>
</dbReference>
<feature type="compositionally biased region" description="Polar residues" evidence="13">
    <location>
        <begin position="249"/>
        <end position="261"/>
    </location>
</feature>
<feature type="domain" description="FYVE-type" evidence="14">
    <location>
        <begin position="302"/>
        <end position="362"/>
    </location>
</feature>
<dbReference type="InterPro" id="IPR027483">
    <property type="entry name" value="PInositol-4-P-4/5-kinase_C_sf"/>
</dbReference>
<feature type="region of interest" description="Disordered" evidence="13">
    <location>
        <begin position="1990"/>
        <end position="2047"/>
    </location>
</feature>
<feature type="compositionally biased region" description="Gly residues" evidence="13">
    <location>
        <begin position="1303"/>
        <end position="1312"/>
    </location>
</feature>
<dbReference type="SUPFAM" id="SSF56104">
    <property type="entry name" value="SAICAR synthase-like"/>
    <property type="match status" value="1"/>
</dbReference>
<keyword evidence="6 11" id="KW-0863">Zinc-finger</keyword>
<feature type="region of interest" description="Disordered" evidence="13">
    <location>
        <begin position="553"/>
        <end position="605"/>
    </location>
</feature>
<dbReference type="CDD" id="cd03334">
    <property type="entry name" value="Fab1_TCP"/>
    <property type="match status" value="1"/>
</dbReference>
<keyword evidence="9 12" id="KW-0067">ATP-binding</keyword>
<keyword evidence="17" id="KW-1185">Reference proteome</keyword>
<feature type="compositionally biased region" description="Gly residues" evidence="13">
    <location>
        <begin position="1192"/>
        <end position="1201"/>
    </location>
</feature>
<gene>
    <name evidence="16" type="ORF">BCR42DRAFT_371384</name>
</gene>
<keyword evidence="8" id="KW-0862">Zinc</keyword>
<feature type="compositionally biased region" description="Acidic residues" evidence="13">
    <location>
        <begin position="1762"/>
        <end position="1775"/>
    </location>
</feature>
<dbReference type="PANTHER" id="PTHR45748:SF7">
    <property type="entry name" value="1-PHOSPHATIDYLINOSITOL 3-PHOSPHATE 5-KINASE-RELATED"/>
    <property type="match status" value="1"/>
</dbReference>
<dbReference type="SUPFAM" id="SSF57903">
    <property type="entry name" value="FYVE/PHD zinc finger"/>
    <property type="match status" value="1"/>
</dbReference>
<dbReference type="InterPro" id="IPR000306">
    <property type="entry name" value="Znf_FYVE"/>
</dbReference>
<dbReference type="InterPro" id="IPR027484">
    <property type="entry name" value="PInositol-4-P-5-kinase_N"/>
</dbReference>
<feature type="region of interest" description="Disordered" evidence="13">
    <location>
        <begin position="111"/>
        <end position="130"/>
    </location>
</feature>
<evidence type="ECO:0000256" key="6">
    <source>
        <dbReference type="ARBA" id="ARBA00022771"/>
    </source>
</evidence>
<dbReference type="Pfam" id="PF00118">
    <property type="entry name" value="Cpn60_TCP1"/>
    <property type="match status" value="1"/>
</dbReference>
<feature type="compositionally biased region" description="Low complexity" evidence="13">
    <location>
        <begin position="175"/>
        <end position="202"/>
    </location>
</feature>
<keyword evidence="7 12" id="KW-0418">Kinase</keyword>
<evidence type="ECO:0000256" key="11">
    <source>
        <dbReference type="PROSITE-ProRule" id="PRU00091"/>
    </source>
</evidence>
<feature type="compositionally biased region" description="Low complexity" evidence="13">
    <location>
        <begin position="1782"/>
        <end position="1791"/>
    </location>
</feature>
<evidence type="ECO:0000256" key="3">
    <source>
        <dbReference type="ARBA" id="ARBA00022679"/>
    </source>
</evidence>
<feature type="compositionally biased region" description="Polar residues" evidence="13">
    <location>
        <begin position="1208"/>
        <end position="1225"/>
    </location>
</feature>
<dbReference type="GO" id="GO:0008270">
    <property type="term" value="F:zinc ion binding"/>
    <property type="evidence" value="ECO:0007669"/>
    <property type="project" value="UniProtKB-KW"/>
</dbReference>
<keyword evidence="3 12" id="KW-0808">Transferase</keyword>
<evidence type="ECO:0000256" key="10">
    <source>
        <dbReference type="ARBA" id="ARBA00075294"/>
    </source>
</evidence>
<dbReference type="Pfam" id="PF01363">
    <property type="entry name" value="FYVE"/>
    <property type="match status" value="1"/>
</dbReference>
<dbReference type="CDD" id="cd17300">
    <property type="entry name" value="PIPKc_PIKfyve"/>
    <property type="match status" value="1"/>
</dbReference>
<evidence type="ECO:0000256" key="12">
    <source>
        <dbReference type="PROSITE-ProRule" id="PRU00781"/>
    </source>
</evidence>
<feature type="compositionally biased region" description="Polar residues" evidence="13">
    <location>
        <begin position="732"/>
        <end position="745"/>
    </location>
</feature>
<dbReference type="GO" id="GO:0000329">
    <property type="term" value="C:fungal-type vacuole membrane"/>
    <property type="evidence" value="ECO:0007669"/>
    <property type="project" value="TreeGrafter"/>
</dbReference>
<evidence type="ECO:0000256" key="8">
    <source>
        <dbReference type="ARBA" id="ARBA00022833"/>
    </source>
</evidence>
<dbReference type="SMART" id="SM00330">
    <property type="entry name" value="PIPKc"/>
    <property type="match status" value="1"/>
</dbReference>
<feature type="region of interest" description="Disordered" evidence="13">
    <location>
        <begin position="175"/>
        <end position="261"/>
    </location>
</feature>
<dbReference type="Gene3D" id="3.30.40.10">
    <property type="entry name" value="Zinc/RING finger domain, C3HC4 (zinc finger)"/>
    <property type="match status" value="1"/>
</dbReference>
<dbReference type="PROSITE" id="PS51455">
    <property type="entry name" value="PIPK"/>
    <property type="match status" value="1"/>
</dbReference>
<dbReference type="Proteomes" id="UP000193560">
    <property type="component" value="Unassembled WGS sequence"/>
</dbReference>
<dbReference type="GO" id="GO:0005524">
    <property type="term" value="F:ATP binding"/>
    <property type="evidence" value="ECO:0007669"/>
    <property type="project" value="UniProtKB-UniRule"/>
</dbReference>
<evidence type="ECO:0000256" key="4">
    <source>
        <dbReference type="ARBA" id="ARBA00022723"/>
    </source>
</evidence>